<dbReference type="GO" id="GO:1990904">
    <property type="term" value="C:ribonucleoprotein complex"/>
    <property type="evidence" value="ECO:0007669"/>
    <property type="project" value="UniProtKB-KW"/>
</dbReference>
<dbReference type="InterPro" id="IPR013025">
    <property type="entry name" value="Ribosomal_uL23-like"/>
</dbReference>
<dbReference type="AlphaFoldDB" id="A0A0G0X6P9"/>
<dbReference type="SUPFAM" id="SSF54189">
    <property type="entry name" value="Ribosomal proteins S24e, L23 and L15e"/>
    <property type="match status" value="1"/>
</dbReference>
<keyword evidence="3 4" id="KW-0687">Ribonucleoprotein</keyword>
<comment type="similarity">
    <text evidence="1 4">Belongs to the universal ribosomal protein uL23 family.</text>
</comment>
<dbReference type="GO" id="GO:0019843">
    <property type="term" value="F:rRNA binding"/>
    <property type="evidence" value="ECO:0007669"/>
    <property type="project" value="UniProtKB-UniRule"/>
</dbReference>
<comment type="function">
    <text evidence="4">One of the early assembly proteins it binds 23S rRNA. One of the proteins that surrounds the polypeptide exit tunnel on the outside of the ribosome. Forms the main docking site for trigger factor binding to the ribosome.</text>
</comment>
<evidence type="ECO:0000256" key="1">
    <source>
        <dbReference type="ARBA" id="ARBA00006700"/>
    </source>
</evidence>
<dbReference type="GO" id="GO:0003735">
    <property type="term" value="F:structural constituent of ribosome"/>
    <property type="evidence" value="ECO:0007669"/>
    <property type="project" value="InterPro"/>
</dbReference>
<dbReference type="Proteomes" id="UP000034601">
    <property type="component" value="Unassembled WGS sequence"/>
</dbReference>
<evidence type="ECO:0000256" key="5">
    <source>
        <dbReference type="SAM" id="MobiDB-lite"/>
    </source>
</evidence>
<accession>A0A0G0X6P9</accession>
<evidence type="ECO:0000256" key="2">
    <source>
        <dbReference type="ARBA" id="ARBA00022980"/>
    </source>
</evidence>
<reference evidence="6 7" key="1">
    <citation type="journal article" date="2015" name="Nature">
        <title>rRNA introns, odd ribosomes, and small enigmatic genomes across a large radiation of phyla.</title>
        <authorList>
            <person name="Brown C.T."/>
            <person name="Hug L.A."/>
            <person name="Thomas B.C."/>
            <person name="Sharon I."/>
            <person name="Castelle C.J."/>
            <person name="Singh A."/>
            <person name="Wilkins M.J."/>
            <person name="Williams K.H."/>
            <person name="Banfield J.F."/>
        </authorList>
    </citation>
    <scope>NUCLEOTIDE SEQUENCE [LARGE SCALE GENOMIC DNA]</scope>
</reference>
<dbReference type="GO" id="GO:0005840">
    <property type="term" value="C:ribosome"/>
    <property type="evidence" value="ECO:0007669"/>
    <property type="project" value="UniProtKB-KW"/>
</dbReference>
<dbReference type="InterPro" id="IPR012677">
    <property type="entry name" value="Nucleotide-bd_a/b_plait_sf"/>
</dbReference>
<name>A0A0G0X6P9_9BACT</name>
<protein>
    <recommendedName>
        <fullName evidence="4">Large ribosomal subunit protein uL23</fullName>
    </recommendedName>
</protein>
<keyword evidence="2 4" id="KW-0689">Ribosomal protein</keyword>
<dbReference type="GO" id="GO:0006412">
    <property type="term" value="P:translation"/>
    <property type="evidence" value="ECO:0007669"/>
    <property type="project" value="UniProtKB-UniRule"/>
</dbReference>
<comment type="caution">
    <text evidence="6">The sequence shown here is derived from an EMBL/GenBank/DDBJ whole genome shotgun (WGS) entry which is preliminary data.</text>
</comment>
<organism evidence="6 7">
    <name type="scientific">Candidatus Daviesbacteria bacterium GW2011_GWA2_40_9</name>
    <dbReference type="NCBI Taxonomy" id="1618424"/>
    <lineage>
        <taxon>Bacteria</taxon>
        <taxon>Candidatus Daviesiibacteriota</taxon>
    </lineage>
</organism>
<dbReference type="InterPro" id="IPR012678">
    <property type="entry name" value="Ribosomal_uL23/eL15/eS24_sf"/>
</dbReference>
<feature type="region of interest" description="Disordered" evidence="5">
    <location>
        <begin position="117"/>
        <end position="137"/>
    </location>
</feature>
<proteinExistence type="inferred from homology"/>
<sequence>MEIVLRKPVVTEKSMKLAALGWYTFVVNKKARKPVIARAVEESFGVNVAEIKTTTFKPETKMQRSKRHPYQVPGYKKAVVKLKEGQKIALFETETGDKEEKSTPEVKEKKSLLKGTKVKIERGGKEKETEVGGERNV</sequence>
<keyword evidence="4" id="KW-0699">rRNA-binding</keyword>
<dbReference type="Gene3D" id="3.30.70.330">
    <property type="match status" value="1"/>
</dbReference>
<dbReference type="EMBL" id="LCAB01000006">
    <property type="protein sequence ID" value="KKR83317.1"/>
    <property type="molecule type" value="Genomic_DNA"/>
</dbReference>
<dbReference type="NCBIfam" id="NF004363">
    <property type="entry name" value="PRK05738.2-4"/>
    <property type="match status" value="1"/>
</dbReference>
<evidence type="ECO:0000256" key="4">
    <source>
        <dbReference type="HAMAP-Rule" id="MF_01369"/>
    </source>
</evidence>
<evidence type="ECO:0000313" key="6">
    <source>
        <dbReference type="EMBL" id="KKR83317.1"/>
    </source>
</evidence>
<comment type="subunit">
    <text evidence="4">Part of the 50S ribosomal subunit. Contacts protein L29, and trigger factor when it is bound to the ribosome.</text>
</comment>
<keyword evidence="4" id="KW-0694">RNA-binding</keyword>
<evidence type="ECO:0000313" key="7">
    <source>
        <dbReference type="Proteomes" id="UP000034601"/>
    </source>
</evidence>
<gene>
    <name evidence="4" type="primary">rplW</name>
    <name evidence="6" type="ORF">UU29_C0006G0006</name>
</gene>
<evidence type="ECO:0000256" key="3">
    <source>
        <dbReference type="ARBA" id="ARBA00023274"/>
    </source>
</evidence>
<dbReference type="HAMAP" id="MF_01369_B">
    <property type="entry name" value="Ribosomal_uL23_B"/>
    <property type="match status" value="1"/>
</dbReference>
<feature type="compositionally biased region" description="Basic and acidic residues" evidence="5">
    <location>
        <begin position="118"/>
        <end position="137"/>
    </location>
</feature>
<dbReference type="Pfam" id="PF00276">
    <property type="entry name" value="Ribosomal_L23"/>
    <property type="match status" value="1"/>
</dbReference>